<dbReference type="InterPro" id="IPR035919">
    <property type="entry name" value="EAL_sf"/>
</dbReference>
<sequence>MKLTDRPSDKNHFSRIAYSFSEKRVFFLLSVLSVLVSVVTLWNAVRLWTAIDRRMQNYVTDVSLPLADRLDLQLLHLYQDLQLLENHLSDVQNDMSEAALLAFLDKQAPLLEFSALAMIRPDGSALCTIPLPEDAAGLPGVRASFRGEQGVSFLDRQSILYSIPLWEGGQITGVVAGIQDREKMQQLMRSNAFSGQSLCCLIDTDGSVVISPTDLKPFLQLDDIFVTQSDRAAVGRIERMQEDMKNHRGGVFSFTATNRTDLILSYHPLDSYDWVLLTLVPSNLILQEVERYITRTFLITAGMILLLALILFVFFRASRAYYRQLERFAFEDLLTGEMNNAAFRLRCRELLQGAPAGTRSVALLNILNFKLINETYGAAEGDNTLRRVMESLSRSVSGDEAAARADADNFFLCLRENEPTAIARRLQKITDEINGPQWGESPCLSFSQGVYIVDEPALDITIIQDRAKSACRSLPHGAQGPAFYDSALTERLLREHELNDLFADSLKSGDFHVFLQPKVLLDGDRIAGAEALVRWHHPQRGMIYPSDFIPLFEKNEKICQLDLYVFEQVCLTLRRWIDSGLEPFPVSVNLSRRHFKQSDCLRPFEEIARRYRIPSGLLELELTESILFEDRAIETVKAQILEMHRMGFLCSLDDFGAGYSSLGLLMEFDVDSIKLDRRFFLRLSRRRSKDLVESIISLAHKIGAQTVAEGIETTDQLDFLREMGCDLVQGYVFSRPLPIPAFEDWMKNWPGRASDG</sequence>
<dbReference type="NCBIfam" id="TIGR00254">
    <property type="entry name" value="GGDEF"/>
    <property type="match status" value="1"/>
</dbReference>
<keyword evidence="5" id="KW-1185">Reference proteome</keyword>
<dbReference type="RefSeq" id="WP_262399327.1">
    <property type="nucleotide sequence ID" value="NZ_JACRTB010000006.1"/>
</dbReference>
<keyword evidence="1" id="KW-0472">Membrane</keyword>
<feature type="transmembrane region" description="Helical" evidence="1">
    <location>
        <begin position="25"/>
        <end position="45"/>
    </location>
</feature>
<dbReference type="Gene3D" id="3.30.450.20">
    <property type="entry name" value="PAS domain"/>
    <property type="match status" value="1"/>
</dbReference>
<keyword evidence="1" id="KW-0812">Transmembrane</keyword>
<keyword evidence="1" id="KW-1133">Transmembrane helix</keyword>
<feature type="domain" description="GGDEF" evidence="3">
    <location>
        <begin position="357"/>
        <end position="486"/>
    </location>
</feature>
<evidence type="ECO:0000259" key="2">
    <source>
        <dbReference type="PROSITE" id="PS50883"/>
    </source>
</evidence>
<dbReference type="SMART" id="SM00052">
    <property type="entry name" value="EAL"/>
    <property type="match status" value="1"/>
</dbReference>
<proteinExistence type="predicted"/>
<dbReference type="CDD" id="cd18774">
    <property type="entry name" value="PDC2_HK_sensor"/>
    <property type="match status" value="1"/>
</dbReference>
<dbReference type="PROSITE" id="PS50883">
    <property type="entry name" value="EAL"/>
    <property type="match status" value="1"/>
</dbReference>
<dbReference type="PROSITE" id="PS50887">
    <property type="entry name" value="GGDEF"/>
    <property type="match status" value="1"/>
</dbReference>
<dbReference type="EMBL" id="JACRTB010000006">
    <property type="protein sequence ID" value="MBC8575725.1"/>
    <property type="molecule type" value="Genomic_DNA"/>
</dbReference>
<name>A0ABR7NHR4_9FIRM</name>
<dbReference type="SMART" id="SM00267">
    <property type="entry name" value="GGDEF"/>
    <property type="match status" value="1"/>
</dbReference>
<evidence type="ECO:0000259" key="3">
    <source>
        <dbReference type="PROSITE" id="PS50887"/>
    </source>
</evidence>
<dbReference type="CDD" id="cd01948">
    <property type="entry name" value="EAL"/>
    <property type="match status" value="1"/>
</dbReference>
<dbReference type="Pfam" id="PF00563">
    <property type="entry name" value="EAL"/>
    <property type="match status" value="1"/>
</dbReference>
<comment type="caution">
    <text evidence="4">The sequence shown here is derived from an EMBL/GenBank/DDBJ whole genome shotgun (WGS) entry which is preliminary data.</text>
</comment>
<dbReference type="SUPFAM" id="SSF55073">
    <property type="entry name" value="Nucleotide cyclase"/>
    <property type="match status" value="1"/>
</dbReference>
<dbReference type="InterPro" id="IPR000160">
    <property type="entry name" value="GGDEF_dom"/>
</dbReference>
<dbReference type="InterPro" id="IPR001633">
    <property type="entry name" value="EAL_dom"/>
</dbReference>
<dbReference type="PANTHER" id="PTHR33121">
    <property type="entry name" value="CYCLIC DI-GMP PHOSPHODIESTERASE PDEF"/>
    <property type="match status" value="1"/>
</dbReference>
<evidence type="ECO:0000313" key="5">
    <source>
        <dbReference type="Proteomes" id="UP000658131"/>
    </source>
</evidence>
<gene>
    <name evidence="4" type="ORF">H8717_04760</name>
</gene>
<dbReference type="Proteomes" id="UP000658131">
    <property type="component" value="Unassembled WGS sequence"/>
</dbReference>
<dbReference type="InterPro" id="IPR043128">
    <property type="entry name" value="Rev_trsase/Diguanyl_cyclase"/>
</dbReference>
<dbReference type="PANTHER" id="PTHR33121:SF71">
    <property type="entry name" value="OXYGEN SENSOR PROTEIN DOSP"/>
    <property type="match status" value="1"/>
</dbReference>
<evidence type="ECO:0000256" key="1">
    <source>
        <dbReference type="SAM" id="Phobius"/>
    </source>
</evidence>
<reference evidence="4 5" key="1">
    <citation type="submission" date="2020-08" db="EMBL/GenBank/DDBJ databases">
        <title>Genome public.</title>
        <authorList>
            <person name="Liu C."/>
            <person name="Sun Q."/>
        </authorList>
    </citation>
    <scope>NUCLEOTIDE SEQUENCE [LARGE SCALE GENOMIC DNA]</scope>
    <source>
        <strain evidence="4 5">BX1</strain>
    </source>
</reference>
<evidence type="ECO:0000313" key="4">
    <source>
        <dbReference type="EMBL" id="MBC8575725.1"/>
    </source>
</evidence>
<feature type="domain" description="EAL" evidence="2">
    <location>
        <begin position="495"/>
        <end position="750"/>
    </location>
</feature>
<dbReference type="Gene3D" id="3.30.70.270">
    <property type="match status" value="1"/>
</dbReference>
<accession>A0ABR7NHR4</accession>
<organism evidence="4 5">
    <name type="scientific">Yanshouia hominis</name>
    <dbReference type="NCBI Taxonomy" id="2763673"/>
    <lineage>
        <taxon>Bacteria</taxon>
        <taxon>Bacillati</taxon>
        <taxon>Bacillota</taxon>
        <taxon>Clostridia</taxon>
        <taxon>Eubacteriales</taxon>
        <taxon>Oscillospiraceae</taxon>
        <taxon>Yanshouia</taxon>
    </lineage>
</organism>
<dbReference type="InterPro" id="IPR029787">
    <property type="entry name" value="Nucleotide_cyclase"/>
</dbReference>
<feature type="transmembrane region" description="Helical" evidence="1">
    <location>
        <begin position="296"/>
        <end position="315"/>
    </location>
</feature>
<dbReference type="InterPro" id="IPR050706">
    <property type="entry name" value="Cyclic-di-GMP_PDE-like"/>
</dbReference>
<dbReference type="SUPFAM" id="SSF141868">
    <property type="entry name" value="EAL domain-like"/>
    <property type="match status" value="1"/>
</dbReference>
<dbReference type="Gene3D" id="3.20.20.450">
    <property type="entry name" value="EAL domain"/>
    <property type="match status" value="1"/>
</dbReference>
<dbReference type="Pfam" id="PF00990">
    <property type="entry name" value="GGDEF"/>
    <property type="match status" value="1"/>
</dbReference>
<protein>
    <submittedName>
        <fullName evidence="4">EAL domain-containing protein</fullName>
    </submittedName>
</protein>